<feature type="region of interest" description="Disordered" evidence="2">
    <location>
        <begin position="134"/>
        <end position="207"/>
    </location>
</feature>
<dbReference type="OrthoDB" id="5876675at2759"/>
<name>A0A3P7JKN2_STRVU</name>
<gene>
    <name evidence="4" type="ORF">SVUK_LOCUS13982</name>
</gene>
<evidence type="ECO:0000313" key="5">
    <source>
        <dbReference type="Proteomes" id="UP000270094"/>
    </source>
</evidence>
<feature type="compositionally biased region" description="Gly residues" evidence="2">
    <location>
        <begin position="142"/>
        <end position="151"/>
    </location>
</feature>
<organism evidence="4 5">
    <name type="scientific">Strongylus vulgaris</name>
    <name type="common">Blood worm</name>
    <dbReference type="NCBI Taxonomy" id="40348"/>
    <lineage>
        <taxon>Eukaryota</taxon>
        <taxon>Metazoa</taxon>
        <taxon>Ecdysozoa</taxon>
        <taxon>Nematoda</taxon>
        <taxon>Chromadorea</taxon>
        <taxon>Rhabditida</taxon>
        <taxon>Rhabditina</taxon>
        <taxon>Rhabditomorpha</taxon>
        <taxon>Strongyloidea</taxon>
        <taxon>Strongylidae</taxon>
        <taxon>Strongylus</taxon>
    </lineage>
</organism>
<keyword evidence="5" id="KW-1185">Reference proteome</keyword>
<dbReference type="SMART" id="SM01088">
    <property type="entry name" value="Col_cuticle_N"/>
    <property type="match status" value="1"/>
</dbReference>
<dbReference type="PANTHER" id="PTHR24637:SF236">
    <property type="entry name" value="NEMATODE CUTICLE COLLAGEN N-TERMINAL DOMAIN-CONTAINING PROTEIN"/>
    <property type="match status" value="1"/>
</dbReference>
<dbReference type="Proteomes" id="UP000270094">
    <property type="component" value="Unassembled WGS sequence"/>
</dbReference>
<feature type="compositionally biased region" description="Low complexity" evidence="2">
    <location>
        <begin position="155"/>
        <end position="171"/>
    </location>
</feature>
<evidence type="ECO:0000313" key="4">
    <source>
        <dbReference type="EMBL" id="VDM78984.1"/>
    </source>
</evidence>
<evidence type="ECO:0000259" key="3">
    <source>
        <dbReference type="SMART" id="SM01088"/>
    </source>
</evidence>
<dbReference type="EMBL" id="UYYB01103544">
    <property type="protein sequence ID" value="VDM78984.1"/>
    <property type="molecule type" value="Genomic_DNA"/>
</dbReference>
<evidence type="ECO:0000256" key="2">
    <source>
        <dbReference type="SAM" id="MobiDB-lite"/>
    </source>
</evidence>
<dbReference type="PANTHER" id="PTHR24637">
    <property type="entry name" value="COLLAGEN"/>
    <property type="match status" value="1"/>
</dbReference>
<dbReference type="InterPro" id="IPR002486">
    <property type="entry name" value="Col_cuticle_N"/>
</dbReference>
<keyword evidence="1" id="KW-0677">Repeat</keyword>
<protein>
    <recommendedName>
        <fullName evidence="3">Nematode cuticle collagen N-terminal domain-containing protein</fullName>
    </recommendedName>
</protein>
<sequence>MSVQRYMLAATCGGSALAIAAALCLTVSLLTEINSFYDEVITDMGEFKDYADDAWVQMLKTTGGDRSTVLLARTRRDYQVPPTGVEAAFDAAKPDYADDAWVQMLKTTGGDRSTVLLARTRRDYQVPPTGVEAAFDAAKPDGSGGGSGGPGPAGPAGAPGRNGNPGIPGTPGQDGSPGTRTSNLPGPVGPPGAPGAPGSNGQDRLEQERRTSLDLLDLLVRPELLVPMDSMLRATGAALAEEKVGGDTALTTGNEDKAQKVITASAGEAGIIGTEDAATIARATDETLVTAEKAVDSKPVGAALGETEGSGEDGTLTGAVAMEKTEDAVKTVRTSGLEAPTAAGGDVGLLTKEAQVGSGLAGPEGPVGAVLAGGAPPAAPDVASPAYPTLPVASAARLRRYFSRRFYV</sequence>
<dbReference type="Pfam" id="PF01484">
    <property type="entry name" value="Col_cuticle_N"/>
    <property type="match status" value="1"/>
</dbReference>
<evidence type="ECO:0000256" key="1">
    <source>
        <dbReference type="ARBA" id="ARBA00022737"/>
    </source>
</evidence>
<accession>A0A3P7JKN2</accession>
<proteinExistence type="predicted"/>
<dbReference type="AlphaFoldDB" id="A0A3P7JKN2"/>
<dbReference type="GO" id="GO:0042302">
    <property type="term" value="F:structural constituent of cuticle"/>
    <property type="evidence" value="ECO:0007669"/>
    <property type="project" value="InterPro"/>
</dbReference>
<feature type="domain" description="Nematode cuticle collagen N-terminal" evidence="3">
    <location>
        <begin position="8"/>
        <end position="58"/>
    </location>
</feature>
<reference evidence="4 5" key="1">
    <citation type="submission" date="2018-11" db="EMBL/GenBank/DDBJ databases">
        <authorList>
            <consortium name="Pathogen Informatics"/>
        </authorList>
    </citation>
    <scope>NUCLEOTIDE SEQUENCE [LARGE SCALE GENOMIC DNA]</scope>
</reference>